<dbReference type="AlphaFoldDB" id="A0A382AIU7"/>
<gene>
    <name evidence="1" type="ORF">METZ01_LOCUS154349</name>
</gene>
<protein>
    <submittedName>
        <fullName evidence="1">Uncharacterized protein</fullName>
    </submittedName>
</protein>
<name>A0A382AIU7_9ZZZZ</name>
<proteinExistence type="predicted"/>
<dbReference type="EMBL" id="UINC01025611">
    <property type="protein sequence ID" value="SVB01495.1"/>
    <property type="molecule type" value="Genomic_DNA"/>
</dbReference>
<organism evidence="1">
    <name type="scientific">marine metagenome</name>
    <dbReference type="NCBI Taxonomy" id="408172"/>
    <lineage>
        <taxon>unclassified sequences</taxon>
        <taxon>metagenomes</taxon>
        <taxon>ecological metagenomes</taxon>
    </lineage>
</organism>
<accession>A0A382AIU7</accession>
<evidence type="ECO:0000313" key="1">
    <source>
        <dbReference type="EMBL" id="SVB01495.1"/>
    </source>
</evidence>
<feature type="non-terminal residue" evidence="1">
    <location>
        <position position="1"/>
    </location>
</feature>
<sequence>FGNCRGSECERSQAGGSLRMLEEILTYQK</sequence>
<reference evidence="1" key="1">
    <citation type="submission" date="2018-05" db="EMBL/GenBank/DDBJ databases">
        <authorList>
            <person name="Lanie J.A."/>
            <person name="Ng W.-L."/>
            <person name="Kazmierczak K.M."/>
            <person name="Andrzejewski T.M."/>
            <person name="Davidsen T.M."/>
            <person name="Wayne K.J."/>
            <person name="Tettelin H."/>
            <person name="Glass J.I."/>
            <person name="Rusch D."/>
            <person name="Podicherti R."/>
            <person name="Tsui H.-C.T."/>
            <person name="Winkler M.E."/>
        </authorList>
    </citation>
    <scope>NUCLEOTIDE SEQUENCE</scope>
</reference>